<organism evidence="1 2">
    <name type="scientific">Mycteria americana</name>
    <name type="common">Wood stork</name>
    <dbReference type="NCBI Taxonomy" id="33587"/>
    <lineage>
        <taxon>Eukaryota</taxon>
        <taxon>Metazoa</taxon>
        <taxon>Chordata</taxon>
        <taxon>Craniata</taxon>
        <taxon>Vertebrata</taxon>
        <taxon>Euteleostomi</taxon>
        <taxon>Archelosauria</taxon>
        <taxon>Archosauria</taxon>
        <taxon>Dinosauria</taxon>
        <taxon>Saurischia</taxon>
        <taxon>Theropoda</taxon>
        <taxon>Coelurosauria</taxon>
        <taxon>Aves</taxon>
        <taxon>Neognathae</taxon>
        <taxon>Neoaves</taxon>
        <taxon>Aequornithes</taxon>
        <taxon>Ciconiiformes</taxon>
        <taxon>Ciconiidae</taxon>
        <taxon>Mycteria</taxon>
    </lineage>
</organism>
<comment type="caution">
    <text evidence="1">The sequence shown here is derived from an EMBL/GenBank/DDBJ whole genome shotgun (WGS) entry which is preliminary data.</text>
</comment>
<dbReference type="EMBL" id="JAUNZN010000002">
    <property type="protein sequence ID" value="KAK4826740.1"/>
    <property type="molecule type" value="Genomic_DNA"/>
</dbReference>
<accession>A0AAN7NIP9</accession>
<evidence type="ECO:0000313" key="2">
    <source>
        <dbReference type="Proteomes" id="UP001333110"/>
    </source>
</evidence>
<proteinExistence type="predicted"/>
<gene>
    <name evidence="1" type="ORF">QYF61_010993</name>
</gene>
<dbReference type="Proteomes" id="UP001333110">
    <property type="component" value="Unassembled WGS sequence"/>
</dbReference>
<keyword evidence="2" id="KW-1185">Reference proteome</keyword>
<feature type="non-terminal residue" evidence="1">
    <location>
        <position position="125"/>
    </location>
</feature>
<protein>
    <submittedName>
        <fullName evidence="1">Uncharacterized protein</fullName>
    </submittedName>
</protein>
<sequence length="125" mass="14784">MPSDRTRGNGHKVKHRRFLLNIRKHFFTVRMTEDWHRLPREVVKSPSLDILKRWLDIVLSKQMFIRTGYDLGLISQDVPMFRGVIKLIKLTLTLPVWVYLSYLNFDSLVYLFIVSVFFSGTAFGH</sequence>
<dbReference type="AlphaFoldDB" id="A0AAN7NIP9"/>
<reference evidence="1 2" key="1">
    <citation type="journal article" date="2023" name="J. Hered.">
        <title>Chromosome-level genome of the wood stork (Mycteria americana) provides insight into avian chromosome evolution.</title>
        <authorList>
            <person name="Flamio R. Jr."/>
            <person name="Ramstad K.M."/>
        </authorList>
    </citation>
    <scope>NUCLEOTIDE SEQUENCE [LARGE SCALE GENOMIC DNA]</scope>
    <source>
        <strain evidence="1">JAX WOST 10</strain>
    </source>
</reference>
<name>A0AAN7NIP9_MYCAM</name>
<evidence type="ECO:0000313" key="1">
    <source>
        <dbReference type="EMBL" id="KAK4826740.1"/>
    </source>
</evidence>